<dbReference type="Proteomes" id="UP000054653">
    <property type="component" value="Unassembled WGS sequence"/>
</dbReference>
<dbReference type="OrthoDB" id="7451474at2759"/>
<sequence length="297" mass="31937">MSWMGEASGHMVNLSMAVKRYLKPSDCGSGTTMSRWTCSKRCAGGKNSASGEGVCRCILARWQLVHARVHRTTSPLMPSHTYLAVIRRFVARMPGCDRSWMAQNVGLRSGAGNFKDVVCTILCSSGPTLWALATSAATGWCSVAERSALTLCERASATTLLPPPMWRTSSNGALAYANQSSSGASRGHLDCLKVEGRSEPAASGRCRSRIFVLPPRDGSIWLPDMLLVTPVRRRCSASVLRPGALKRMRATAKSFSQAAGHRDVGYGVFGGVECLQLVMCQGDLRRCCGRCNGVQGD</sequence>
<organism evidence="1 2">
    <name type="scientific">Trichinella britovi</name>
    <name type="common">Parasitic roundworm</name>
    <dbReference type="NCBI Taxonomy" id="45882"/>
    <lineage>
        <taxon>Eukaryota</taxon>
        <taxon>Metazoa</taxon>
        <taxon>Ecdysozoa</taxon>
        <taxon>Nematoda</taxon>
        <taxon>Enoplea</taxon>
        <taxon>Dorylaimia</taxon>
        <taxon>Trichinellida</taxon>
        <taxon>Trichinellidae</taxon>
        <taxon>Trichinella</taxon>
    </lineage>
</organism>
<gene>
    <name evidence="1" type="ORF">T03_8327</name>
</gene>
<dbReference type="EMBL" id="JYDI01000279">
    <property type="protein sequence ID" value="KRY46626.1"/>
    <property type="molecule type" value="Genomic_DNA"/>
</dbReference>
<evidence type="ECO:0000313" key="1">
    <source>
        <dbReference type="EMBL" id="KRY46626.1"/>
    </source>
</evidence>
<name>A0A0V1CBT4_TRIBR</name>
<proteinExistence type="predicted"/>
<accession>A0A0V1CBT4</accession>
<keyword evidence="2" id="KW-1185">Reference proteome</keyword>
<reference evidence="1 2" key="1">
    <citation type="submission" date="2015-01" db="EMBL/GenBank/DDBJ databases">
        <title>Evolution of Trichinella species and genotypes.</title>
        <authorList>
            <person name="Korhonen P.K."/>
            <person name="Edoardo P."/>
            <person name="Giuseppe L.R."/>
            <person name="Gasser R.B."/>
        </authorList>
    </citation>
    <scope>NUCLEOTIDE SEQUENCE [LARGE SCALE GENOMIC DNA]</scope>
    <source>
        <strain evidence="1">ISS120</strain>
    </source>
</reference>
<evidence type="ECO:0000313" key="2">
    <source>
        <dbReference type="Proteomes" id="UP000054653"/>
    </source>
</evidence>
<protein>
    <submittedName>
        <fullName evidence="1">Uncharacterized protein</fullName>
    </submittedName>
</protein>
<dbReference type="AlphaFoldDB" id="A0A0V1CBT4"/>
<comment type="caution">
    <text evidence="1">The sequence shown here is derived from an EMBL/GenBank/DDBJ whole genome shotgun (WGS) entry which is preliminary data.</text>
</comment>